<evidence type="ECO:0000256" key="1">
    <source>
        <dbReference type="SAM" id="Phobius"/>
    </source>
</evidence>
<proteinExistence type="predicted"/>
<keyword evidence="1" id="KW-0472">Membrane</keyword>
<protein>
    <submittedName>
        <fullName evidence="2">Uncharacterized protein</fullName>
    </submittedName>
</protein>
<accession>A0ABR3G9V8</accession>
<dbReference type="EMBL" id="JBBBZM010000153">
    <property type="protein sequence ID" value="KAL0632730.1"/>
    <property type="molecule type" value="Genomic_DNA"/>
</dbReference>
<keyword evidence="1" id="KW-0812">Transmembrane</keyword>
<dbReference type="Proteomes" id="UP001447188">
    <property type="component" value="Unassembled WGS sequence"/>
</dbReference>
<comment type="caution">
    <text evidence="2">The sequence shown here is derived from an EMBL/GenBank/DDBJ whole genome shotgun (WGS) entry which is preliminary data.</text>
</comment>
<evidence type="ECO:0000313" key="3">
    <source>
        <dbReference type="Proteomes" id="UP001447188"/>
    </source>
</evidence>
<keyword evidence="1" id="KW-1133">Transmembrane helix</keyword>
<name>A0ABR3G9V8_9PEZI</name>
<feature type="transmembrane region" description="Helical" evidence="1">
    <location>
        <begin position="120"/>
        <end position="142"/>
    </location>
</feature>
<reference evidence="2 3" key="1">
    <citation type="submission" date="2024-02" db="EMBL/GenBank/DDBJ databases">
        <title>Discinaceae phylogenomics.</title>
        <authorList>
            <person name="Dirks A.C."/>
            <person name="James T.Y."/>
        </authorList>
    </citation>
    <scope>NUCLEOTIDE SEQUENCE [LARGE SCALE GENOMIC DNA]</scope>
    <source>
        <strain evidence="2 3">ACD0624</strain>
    </source>
</reference>
<organism evidence="2 3">
    <name type="scientific">Discina gigas</name>
    <dbReference type="NCBI Taxonomy" id="1032678"/>
    <lineage>
        <taxon>Eukaryota</taxon>
        <taxon>Fungi</taxon>
        <taxon>Dikarya</taxon>
        <taxon>Ascomycota</taxon>
        <taxon>Pezizomycotina</taxon>
        <taxon>Pezizomycetes</taxon>
        <taxon>Pezizales</taxon>
        <taxon>Discinaceae</taxon>
        <taxon>Discina</taxon>
    </lineage>
</organism>
<sequence>MHLRIRNRNDNSSEYDIYQVLAQNNEVLDIAYQDAWDVEMSQQDDAGLSKKAFQVYIQYPPPESHGRNARDILTVEFPNTRCSYVFQTVRGVAQWYFVPLTGFNSKHDLPKGLRMARNSFFETLLAPITTSIFNGLAALLHLRSGQPTCDKLEPRHKHYILKVLVDTMGQAPEAPFPTIGTHTMHYVCGTVDFAWLICVLCGFANGNGASLTLANGEKDTTYAYGYTLLKVSDIDWPGVGKAVPLRPFII</sequence>
<keyword evidence="3" id="KW-1185">Reference proteome</keyword>
<evidence type="ECO:0000313" key="2">
    <source>
        <dbReference type="EMBL" id="KAL0632730.1"/>
    </source>
</evidence>
<gene>
    <name evidence="2" type="ORF">Q9L58_008361</name>
</gene>